<evidence type="ECO:0000313" key="2">
    <source>
        <dbReference type="EMBL" id="GAH16551.1"/>
    </source>
</evidence>
<dbReference type="AlphaFoldDB" id="X1D746"/>
<sequence length="187" mass="21997">WLYVYLFIEGFLKKDFQYIAYAFFPLALLTTVRLEAVLYIIVYFLLVFYFVLRRKFEINIRNRIKYLVPFLLGFLIIGNVFIFDPSLFSVIIGNIKAATVGTSLAWGPPENIPYNQQLFVWTTLFFMFTPAFLLIIFLGILNFFKESMETKKILLLIAVLILPQFALLIRPGIAFYLPWAMRIFWAV</sequence>
<feature type="transmembrane region" description="Helical" evidence="1">
    <location>
        <begin position="20"/>
        <end position="52"/>
    </location>
</feature>
<comment type="caution">
    <text evidence="2">The sequence shown here is derived from an EMBL/GenBank/DDBJ whole genome shotgun (WGS) entry which is preliminary data.</text>
</comment>
<keyword evidence="1" id="KW-1133">Transmembrane helix</keyword>
<feature type="non-terminal residue" evidence="2">
    <location>
        <position position="187"/>
    </location>
</feature>
<protein>
    <recommendedName>
        <fullName evidence="3">Glycosyltransferase RgtA/B/C/D-like domain-containing protein</fullName>
    </recommendedName>
</protein>
<evidence type="ECO:0000256" key="1">
    <source>
        <dbReference type="SAM" id="Phobius"/>
    </source>
</evidence>
<feature type="transmembrane region" description="Helical" evidence="1">
    <location>
        <begin position="153"/>
        <end position="177"/>
    </location>
</feature>
<accession>X1D746</accession>
<proteinExistence type="predicted"/>
<keyword evidence="1" id="KW-0472">Membrane</keyword>
<gene>
    <name evidence="2" type="ORF">S01H4_60486</name>
</gene>
<reference evidence="2" key="1">
    <citation type="journal article" date="2014" name="Front. Microbiol.">
        <title>High frequency of phylogenetically diverse reductive dehalogenase-homologous genes in deep subseafloor sedimentary metagenomes.</title>
        <authorList>
            <person name="Kawai M."/>
            <person name="Futagami T."/>
            <person name="Toyoda A."/>
            <person name="Takaki Y."/>
            <person name="Nishi S."/>
            <person name="Hori S."/>
            <person name="Arai W."/>
            <person name="Tsubouchi T."/>
            <person name="Morono Y."/>
            <person name="Uchiyama I."/>
            <person name="Ito T."/>
            <person name="Fujiyama A."/>
            <person name="Inagaki F."/>
            <person name="Takami H."/>
        </authorList>
    </citation>
    <scope>NUCLEOTIDE SEQUENCE</scope>
    <source>
        <strain evidence="2">Expedition CK06-06</strain>
    </source>
</reference>
<feature type="transmembrane region" description="Helical" evidence="1">
    <location>
        <begin position="118"/>
        <end position="141"/>
    </location>
</feature>
<name>X1D746_9ZZZZ</name>
<dbReference type="EMBL" id="BART01035678">
    <property type="protein sequence ID" value="GAH16551.1"/>
    <property type="molecule type" value="Genomic_DNA"/>
</dbReference>
<evidence type="ECO:0008006" key="3">
    <source>
        <dbReference type="Google" id="ProtNLM"/>
    </source>
</evidence>
<feature type="transmembrane region" description="Helical" evidence="1">
    <location>
        <begin position="64"/>
        <end position="83"/>
    </location>
</feature>
<organism evidence="2">
    <name type="scientific">marine sediment metagenome</name>
    <dbReference type="NCBI Taxonomy" id="412755"/>
    <lineage>
        <taxon>unclassified sequences</taxon>
        <taxon>metagenomes</taxon>
        <taxon>ecological metagenomes</taxon>
    </lineage>
</organism>
<feature type="non-terminal residue" evidence="2">
    <location>
        <position position="1"/>
    </location>
</feature>
<keyword evidence="1" id="KW-0812">Transmembrane</keyword>